<proteinExistence type="predicted"/>
<evidence type="ECO:0000313" key="5">
    <source>
        <dbReference type="EMBL" id="CAC5396708.1"/>
    </source>
</evidence>
<evidence type="ECO:0000256" key="2">
    <source>
        <dbReference type="ARBA" id="ARBA00022525"/>
    </source>
</evidence>
<feature type="coiled-coil region" evidence="3">
    <location>
        <begin position="16"/>
        <end position="43"/>
    </location>
</feature>
<comment type="subcellular location">
    <subcellularLocation>
        <location evidence="1">Secreted</location>
    </subcellularLocation>
</comment>
<accession>A0A6J8CJT8</accession>
<dbReference type="PANTHER" id="PTHR15427:SF33">
    <property type="entry name" value="COLLAGEN IV NC1 DOMAIN-CONTAINING PROTEIN"/>
    <property type="match status" value="1"/>
</dbReference>
<evidence type="ECO:0000256" key="3">
    <source>
        <dbReference type="SAM" id="Coils"/>
    </source>
</evidence>
<evidence type="ECO:0000259" key="4">
    <source>
        <dbReference type="PROSITE" id="PS50871"/>
    </source>
</evidence>
<dbReference type="PRINTS" id="PR00007">
    <property type="entry name" value="COMPLEMNTC1Q"/>
</dbReference>
<keyword evidence="2" id="KW-0964">Secreted</keyword>
<dbReference type="InterPro" id="IPR008983">
    <property type="entry name" value="Tumour_necrosis_fac-like_dom"/>
</dbReference>
<dbReference type="Proteomes" id="UP000507470">
    <property type="component" value="Unassembled WGS sequence"/>
</dbReference>
<reference evidence="5 6" key="1">
    <citation type="submission" date="2020-06" db="EMBL/GenBank/DDBJ databases">
        <authorList>
            <person name="Li R."/>
            <person name="Bekaert M."/>
        </authorList>
    </citation>
    <scope>NUCLEOTIDE SEQUENCE [LARGE SCALE GENOMIC DNA]</scope>
    <source>
        <strain evidence="6">wild</strain>
    </source>
</reference>
<dbReference type="SUPFAM" id="SSF49842">
    <property type="entry name" value="TNF-like"/>
    <property type="match status" value="1"/>
</dbReference>
<name>A0A6J8CJT8_MYTCO</name>
<dbReference type="InterPro" id="IPR050392">
    <property type="entry name" value="Collagen/C1q_domain"/>
</dbReference>
<keyword evidence="6" id="KW-1185">Reference proteome</keyword>
<sequence>MNIQQEKQILSNIKSIEIQEKKIKRSDDDFRRLRRELKHMKKKCKPFSNFPAYKEPQQTINSFVAKESTIGQRQSKLSQRPLQLNLSQFSNESPIQTKRSSTTPQFFTAENSHNIYPLPNQIVRFDHVVTNVGQGYNPTNGIFTVDSNGVYVFHLQIRSTNKKCLVEIMKAGSRLVSTWSGLGDHLSDSTMVILHLENGDKVWIEDTSYRSYDCGIDDLSSFSGFLLRSDA</sequence>
<dbReference type="Gene3D" id="2.60.120.40">
    <property type="match status" value="1"/>
</dbReference>
<dbReference type="PANTHER" id="PTHR15427">
    <property type="entry name" value="EMILIN ELASTIN MICROFIBRIL INTERFACE-LOCATED PROTEIN ELASTIN MICROFIBRIL INTERFACER"/>
    <property type="match status" value="1"/>
</dbReference>
<keyword evidence="3" id="KW-0175">Coiled coil</keyword>
<gene>
    <name evidence="5" type="ORF">MCOR_31230</name>
</gene>
<dbReference type="AlphaFoldDB" id="A0A6J8CJT8"/>
<dbReference type="OrthoDB" id="6151356at2759"/>
<dbReference type="EMBL" id="CACVKT020005631">
    <property type="protein sequence ID" value="CAC5396708.1"/>
    <property type="molecule type" value="Genomic_DNA"/>
</dbReference>
<evidence type="ECO:0000313" key="6">
    <source>
        <dbReference type="Proteomes" id="UP000507470"/>
    </source>
</evidence>
<dbReference type="InterPro" id="IPR001073">
    <property type="entry name" value="C1q_dom"/>
</dbReference>
<evidence type="ECO:0000256" key="1">
    <source>
        <dbReference type="ARBA" id="ARBA00004613"/>
    </source>
</evidence>
<dbReference type="Pfam" id="PF00386">
    <property type="entry name" value="C1q"/>
    <property type="match status" value="1"/>
</dbReference>
<dbReference type="PROSITE" id="PS50871">
    <property type="entry name" value="C1Q"/>
    <property type="match status" value="1"/>
</dbReference>
<dbReference type="GO" id="GO:0005581">
    <property type="term" value="C:collagen trimer"/>
    <property type="evidence" value="ECO:0007669"/>
    <property type="project" value="UniProtKB-KW"/>
</dbReference>
<protein>
    <recommendedName>
        <fullName evidence="4">C1q domain-containing protein</fullName>
    </recommendedName>
</protein>
<organism evidence="5 6">
    <name type="scientific">Mytilus coruscus</name>
    <name type="common">Sea mussel</name>
    <dbReference type="NCBI Taxonomy" id="42192"/>
    <lineage>
        <taxon>Eukaryota</taxon>
        <taxon>Metazoa</taxon>
        <taxon>Spiralia</taxon>
        <taxon>Lophotrochozoa</taxon>
        <taxon>Mollusca</taxon>
        <taxon>Bivalvia</taxon>
        <taxon>Autobranchia</taxon>
        <taxon>Pteriomorphia</taxon>
        <taxon>Mytilida</taxon>
        <taxon>Mytiloidea</taxon>
        <taxon>Mytilidae</taxon>
        <taxon>Mytilinae</taxon>
        <taxon>Mytilus</taxon>
    </lineage>
</organism>
<dbReference type="SMART" id="SM00110">
    <property type="entry name" value="C1Q"/>
    <property type="match status" value="1"/>
</dbReference>
<feature type="domain" description="C1q" evidence="4">
    <location>
        <begin position="100"/>
        <end position="231"/>
    </location>
</feature>